<evidence type="ECO:0000313" key="2">
    <source>
        <dbReference type="EMBL" id="AIQ57610.1"/>
    </source>
</evidence>
<dbReference type="InterPro" id="IPR029068">
    <property type="entry name" value="Glyas_Bleomycin-R_OHBP_Dase"/>
</dbReference>
<reference evidence="2" key="1">
    <citation type="submission" date="2014-08" db="EMBL/GenBank/DDBJ databases">
        <title>Comparative genomics of the Paenibacillus odorifer group.</title>
        <authorList>
            <person name="den Bakker H.C."/>
            <person name="Tsai Y.-C.Y.-C."/>
            <person name="Martin N."/>
            <person name="Korlach J."/>
            <person name="Wiedmann M."/>
        </authorList>
    </citation>
    <scope>NUCLEOTIDE SEQUENCE [LARGE SCALE GENOMIC DNA]</scope>
    <source>
        <strain evidence="2">DSM 13188</strain>
    </source>
</reference>
<dbReference type="PANTHER" id="PTHR36503:SF2">
    <property type="entry name" value="BLR2408 PROTEIN"/>
    <property type="match status" value="1"/>
</dbReference>
<keyword evidence="2" id="KW-0560">Oxidoreductase</keyword>
<proteinExistence type="predicted"/>
<accession>A0A089LBY1</accession>
<dbReference type="OrthoDB" id="9798430at2"/>
<dbReference type="GO" id="GO:0051213">
    <property type="term" value="F:dioxygenase activity"/>
    <property type="evidence" value="ECO:0007669"/>
    <property type="project" value="UniProtKB-KW"/>
</dbReference>
<evidence type="ECO:0000313" key="3">
    <source>
        <dbReference type="Proteomes" id="UP000029518"/>
    </source>
</evidence>
<dbReference type="PROSITE" id="PS51819">
    <property type="entry name" value="VOC"/>
    <property type="match status" value="1"/>
</dbReference>
<dbReference type="Pfam" id="PF00903">
    <property type="entry name" value="Glyoxalase"/>
    <property type="match status" value="1"/>
</dbReference>
<dbReference type="AlphaFoldDB" id="A0A089LBY1"/>
<dbReference type="HOGENOM" id="CLU_046006_21_0_9"/>
<dbReference type="KEGG" id="pbd:PBOR_12210"/>
<protein>
    <submittedName>
        <fullName evidence="2">Extradiol dioxygenase</fullName>
    </submittedName>
</protein>
<evidence type="ECO:0000259" key="1">
    <source>
        <dbReference type="PROSITE" id="PS51819"/>
    </source>
</evidence>
<dbReference type="PANTHER" id="PTHR36503">
    <property type="entry name" value="BLR2520 PROTEIN"/>
    <property type="match status" value="1"/>
</dbReference>
<dbReference type="InterPro" id="IPR004360">
    <property type="entry name" value="Glyas_Fos-R_dOase_dom"/>
</dbReference>
<name>A0A089LBY1_PAEBO</name>
<dbReference type="RefSeq" id="WP_042211815.1">
    <property type="nucleotide sequence ID" value="NZ_CP009285.1"/>
</dbReference>
<keyword evidence="3" id="KW-1185">Reference proteome</keyword>
<dbReference type="Proteomes" id="UP000029518">
    <property type="component" value="Chromosome"/>
</dbReference>
<keyword evidence="2" id="KW-0223">Dioxygenase</keyword>
<dbReference type="InterPro" id="IPR037523">
    <property type="entry name" value="VOC_core"/>
</dbReference>
<dbReference type="SUPFAM" id="SSF54593">
    <property type="entry name" value="Glyoxalase/Bleomycin resistance protein/Dihydroxybiphenyl dioxygenase"/>
    <property type="match status" value="1"/>
</dbReference>
<sequence length="139" mass="15549">MTKELWLNLPVKDLTRSREFFSKLGFTFHPRHEGSDQMAGLVIGDQKVLVMLVPEATFRGYTGQEIADTSQGTEVLFSINAASREEVDELVRKAEEAGGHVFGRPKPAGAGWMYGAGFADPDGHRWNVLYMDMDQMPTR</sequence>
<feature type="domain" description="VOC" evidence="1">
    <location>
        <begin position="3"/>
        <end position="131"/>
    </location>
</feature>
<dbReference type="Gene3D" id="3.10.180.10">
    <property type="entry name" value="2,3-Dihydroxybiphenyl 1,2-Dioxygenase, domain 1"/>
    <property type="match status" value="1"/>
</dbReference>
<organism evidence="2 3">
    <name type="scientific">Paenibacillus borealis</name>
    <dbReference type="NCBI Taxonomy" id="160799"/>
    <lineage>
        <taxon>Bacteria</taxon>
        <taxon>Bacillati</taxon>
        <taxon>Bacillota</taxon>
        <taxon>Bacilli</taxon>
        <taxon>Bacillales</taxon>
        <taxon>Paenibacillaceae</taxon>
        <taxon>Paenibacillus</taxon>
    </lineage>
</organism>
<gene>
    <name evidence="2" type="ORF">PBOR_12210</name>
</gene>
<dbReference type="EMBL" id="CP009285">
    <property type="protein sequence ID" value="AIQ57610.1"/>
    <property type="molecule type" value="Genomic_DNA"/>
</dbReference>